<dbReference type="VEuPathDB" id="VectorBase:HLOH_062598"/>
<accession>A0A9J6GI21</accession>
<proteinExistence type="predicted"/>
<dbReference type="AlphaFoldDB" id="A0A9J6GI21"/>
<protein>
    <submittedName>
        <fullName evidence="1">Uncharacterized protein</fullName>
    </submittedName>
</protein>
<dbReference type="OrthoDB" id="415822at2759"/>
<dbReference type="EMBL" id="JABSTR010000006">
    <property type="protein sequence ID" value="KAH9374529.1"/>
    <property type="molecule type" value="Genomic_DNA"/>
</dbReference>
<gene>
    <name evidence="1" type="ORF">HPB48_015450</name>
</gene>
<dbReference type="Proteomes" id="UP000821853">
    <property type="component" value="Chromosome 4"/>
</dbReference>
<name>A0A9J6GI21_HAELO</name>
<reference evidence="1 2" key="1">
    <citation type="journal article" date="2020" name="Cell">
        <title>Large-Scale Comparative Analyses of Tick Genomes Elucidate Their Genetic Diversity and Vector Capacities.</title>
        <authorList>
            <consortium name="Tick Genome and Microbiome Consortium (TIGMIC)"/>
            <person name="Jia N."/>
            <person name="Wang J."/>
            <person name="Shi W."/>
            <person name="Du L."/>
            <person name="Sun Y."/>
            <person name="Zhan W."/>
            <person name="Jiang J.F."/>
            <person name="Wang Q."/>
            <person name="Zhang B."/>
            <person name="Ji P."/>
            <person name="Bell-Sakyi L."/>
            <person name="Cui X.M."/>
            <person name="Yuan T.T."/>
            <person name="Jiang B.G."/>
            <person name="Yang W.F."/>
            <person name="Lam T.T."/>
            <person name="Chang Q.C."/>
            <person name="Ding S.J."/>
            <person name="Wang X.J."/>
            <person name="Zhu J.G."/>
            <person name="Ruan X.D."/>
            <person name="Zhao L."/>
            <person name="Wei J.T."/>
            <person name="Ye R.Z."/>
            <person name="Que T.C."/>
            <person name="Du C.H."/>
            <person name="Zhou Y.H."/>
            <person name="Cheng J.X."/>
            <person name="Dai P.F."/>
            <person name="Guo W.B."/>
            <person name="Han X.H."/>
            <person name="Huang E.J."/>
            <person name="Li L.F."/>
            <person name="Wei W."/>
            <person name="Gao Y.C."/>
            <person name="Liu J.Z."/>
            <person name="Shao H.Z."/>
            <person name="Wang X."/>
            <person name="Wang C.C."/>
            <person name="Yang T.C."/>
            <person name="Huo Q.B."/>
            <person name="Li W."/>
            <person name="Chen H.Y."/>
            <person name="Chen S.E."/>
            <person name="Zhou L.G."/>
            <person name="Ni X.B."/>
            <person name="Tian J.H."/>
            <person name="Sheng Y."/>
            <person name="Liu T."/>
            <person name="Pan Y.S."/>
            <person name="Xia L.Y."/>
            <person name="Li J."/>
            <person name="Zhao F."/>
            <person name="Cao W.C."/>
        </authorList>
    </citation>
    <scope>NUCLEOTIDE SEQUENCE [LARGE SCALE GENOMIC DNA]</scope>
    <source>
        <strain evidence="1">HaeL-2018</strain>
    </source>
</reference>
<sequence>MGYHKEDIKGRKVEANIADMRFTLLTDPFYPTRTGNSVAKDTCPDLYLVRNAKRYAWVSTEETLASDYRNLIVTVETQKLRHEKGQAKLTD</sequence>
<evidence type="ECO:0000313" key="1">
    <source>
        <dbReference type="EMBL" id="KAH9374529.1"/>
    </source>
</evidence>
<evidence type="ECO:0000313" key="2">
    <source>
        <dbReference type="Proteomes" id="UP000821853"/>
    </source>
</evidence>
<comment type="caution">
    <text evidence="1">The sequence shown here is derived from an EMBL/GenBank/DDBJ whole genome shotgun (WGS) entry which is preliminary data.</text>
</comment>
<keyword evidence="2" id="KW-1185">Reference proteome</keyword>
<organism evidence="1 2">
    <name type="scientific">Haemaphysalis longicornis</name>
    <name type="common">Bush tick</name>
    <dbReference type="NCBI Taxonomy" id="44386"/>
    <lineage>
        <taxon>Eukaryota</taxon>
        <taxon>Metazoa</taxon>
        <taxon>Ecdysozoa</taxon>
        <taxon>Arthropoda</taxon>
        <taxon>Chelicerata</taxon>
        <taxon>Arachnida</taxon>
        <taxon>Acari</taxon>
        <taxon>Parasitiformes</taxon>
        <taxon>Ixodida</taxon>
        <taxon>Ixodoidea</taxon>
        <taxon>Ixodidae</taxon>
        <taxon>Haemaphysalinae</taxon>
        <taxon>Haemaphysalis</taxon>
    </lineage>
</organism>